<sequence>MEGTRISERLPPRAEPTHATVAFGDRALPRLSAELQHVELRVRQGALAALGERVHDAERAYEAIRAGILERLKLLLKDEEGSVRTRTAEVLYLLATHSVGREAMLRTHVVPTLSGLLDEPVHACRKNIHQTLKMLAEFPAGVSCVVASGLVPRLLMRVPEEQEDVRALVLSTLSSCMREDALPALANGGVAVLKEQLSHTYPDIRRAATSATLAISVPVEGKRRLCEEDVLPILVGLLSDHDLAVSANAAGAIMNTAVITKGKVQALETGVIQPLLCLLGRGHTAACANALRALTCLAEVPSARQQLLPHLPLLESLLRHPAPIIQRASSTAIQVVSWTP</sequence>
<dbReference type="InterPro" id="IPR042856">
    <property type="entry name" value="RSP14"/>
</dbReference>
<dbReference type="PANTHER" id="PTHR15599">
    <property type="entry name" value="RTDR1"/>
    <property type="match status" value="1"/>
</dbReference>
<name>A0AAD8YTV6_9TELE</name>
<comment type="caution">
    <text evidence="1">The sequence shown here is derived from an EMBL/GenBank/DDBJ whole genome shotgun (WGS) entry which is preliminary data.</text>
</comment>
<dbReference type="InterPro" id="IPR000225">
    <property type="entry name" value="Armadillo"/>
</dbReference>
<proteinExistence type="predicted"/>
<evidence type="ECO:0000313" key="1">
    <source>
        <dbReference type="EMBL" id="KAK1787120.1"/>
    </source>
</evidence>
<dbReference type="AlphaFoldDB" id="A0AAD8YTV6"/>
<dbReference type="SMART" id="SM00185">
    <property type="entry name" value="ARM"/>
    <property type="match status" value="4"/>
</dbReference>
<accession>A0AAD8YTV6</accession>
<organism evidence="1 2">
    <name type="scientific">Electrophorus voltai</name>
    <dbReference type="NCBI Taxonomy" id="2609070"/>
    <lineage>
        <taxon>Eukaryota</taxon>
        <taxon>Metazoa</taxon>
        <taxon>Chordata</taxon>
        <taxon>Craniata</taxon>
        <taxon>Vertebrata</taxon>
        <taxon>Euteleostomi</taxon>
        <taxon>Actinopterygii</taxon>
        <taxon>Neopterygii</taxon>
        <taxon>Teleostei</taxon>
        <taxon>Ostariophysi</taxon>
        <taxon>Gymnotiformes</taxon>
        <taxon>Gymnotoidei</taxon>
        <taxon>Gymnotidae</taxon>
        <taxon>Electrophorus</taxon>
    </lineage>
</organism>
<dbReference type="Proteomes" id="UP001239994">
    <property type="component" value="Unassembled WGS sequence"/>
</dbReference>
<dbReference type="PANTHER" id="PTHR15599:SF1">
    <property type="entry name" value="RADIAL SPOKE HEAD 14 HOMOLOG"/>
    <property type="match status" value="1"/>
</dbReference>
<gene>
    <name evidence="1" type="ORF">P4O66_017500</name>
</gene>
<dbReference type="InterPro" id="IPR011989">
    <property type="entry name" value="ARM-like"/>
</dbReference>
<dbReference type="SUPFAM" id="SSF48371">
    <property type="entry name" value="ARM repeat"/>
    <property type="match status" value="1"/>
</dbReference>
<evidence type="ECO:0008006" key="3">
    <source>
        <dbReference type="Google" id="ProtNLM"/>
    </source>
</evidence>
<reference evidence="1" key="1">
    <citation type="submission" date="2023-03" db="EMBL/GenBank/DDBJ databases">
        <title>Electrophorus voltai genome.</title>
        <authorList>
            <person name="Bian C."/>
        </authorList>
    </citation>
    <scope>NUCLEOTIDE SEQUENCE</scope>
    <source>
        <strain evidence="1">CB-2022</strain>
        <tissue evidence="1">Muscle</tissue>
    </source>
</reference>
<dbReference type="InterPro" id="IPR016024">
    <property type="entry name" value="ARM-type_fold"/>
</dbReference>
<protein>
    <recommendedName>
        <fullName evidence="3">Radial spoke head 14 homolog</fullName>
    </recommendedName>
</protein>
<keyword evidence="2" id="KW-1185">Reference proteome</keyword>
<evidence type="ECO:0000313" key="2">
    <source>
        <dbReference type="Proteomes" id="UP001239994"/>
    </source>
</evidence>
<dbReference type="Gene3D" id="1.25.10.10">
    <property type="entry name" value="Leucine-rich Repeat Variant"/>
    <property type="match status" value="2"/>
</dbReference>
<dbReference type="EMBL" id="JAROKS010000024">
    <property type="protein sequence ID" value="KAK1787120.1"/>
    <property type="molecule type" value="Genomic_DNA"/>
</dbReference>